<reference evidence="1 2" key="1">
    <citation type="journal article" date="2018" name="PLoS Pathog.">
        <title>Evolution of structural diversity of trichothecenes, a family of toxins produced by plant pathogenic and entomopathogenic fungi.</title>
        <authorList>
            <person name="Proctor R.H."/>
            <person name="McCormick S.P."/>
            <person name="Kim H.S."/>
            <person name="Cardoza R.E."/>
            <person name="Stanley A.M."/>
            <person name="Lindo L."/>
            <person name="Kelly A."/>
            <person name="Brown D.W."/>
            <person name="Lee T."/>
            <person name="Vaughan M.M."/>
            <person name="Alexander N.J."/>
            <person name="Busman M."/>
            <person name="Gutierrez S."/>
        </authorList>
    </citation>
    <scope>NUCLEOTIDE SEQUENCE [LARGE SCALE GENOMIC DNA]</scope>
    <source>
        <strain evidence="1 2">NRRL 20695</strain>
    </source>
</reference>
<proteinExistence type="predicted"/>
<evidence type="ECO:0000313" key="1">
    <source>
        <dbReference type="EMBL" id="RGP65316.1"/>
    </source>
</evidence>
<dbReference type="Proteomes" id="UP000266234">
    <property type="component" value="Unassembled WGS sequence"/>
</dbReference>
<comment type="caution">
    <text evidence="1">The sequence shown here is derived from an EMBL/GenBank/DDBJ whole genome shotgun (WGS) entry which is preliminary data.</text>
</comment>
<dbReference type="AlphaFoldDB" id="A0A395RYT0"/>
<name>A0A395RYT0_9HYPO</name>
<accession>A0A395RYT0</accession>
<evidence type="ECO:0000313" key="2">
    <source>
        <dbReference type="Proteomes" id="UP000266234"/>
    </source>
</evidence>
<keyword evidence="2" id="KW-1185">Reference proteome</keyword>
<dbReference type="OrthoDB" id="6365676at2759"/>
<protein>
    <submittedName>
        <fullName evidence="1">Uncharacterized protein</fullName>
    </submittedName>
</protein>
<gene>
    <name evidence="1" type="ORF">FLONG3_9292</name>
</gene>
<sequence length="319" mass="37265">MPSSPTRRGTQLTLPELHYHIIEAVLPSNPRTIIPPWHISTKTLVSLTRVSRSTRKVAMRLLLERCPYVDTSRRLELLLCVPRLYLTNITSLYLTPFGNKLNDLPKARLVRKLFFAVRRTLRRLVIDMPSELVDDHMNVRRILGQGFERLTKLHEFVCLGDYPVLSIQEAPTKVWDVWPDLRRLVIFGAPINNHRLWWHIATRHNLEQVILARPLAVEATNIKEEFFNKLPRDDKRLDRDIKITLLDAAFVCRKVNTWRWKEYDPEGRITVEVYDVPTSFYGDETPEELVAAWVRRGALNGNLWDWEGEVVEDTMTNNG</sequence>
<organism evidence="1 2">
    <name type="scientific">Fusarium longipes</name>
    <dbReference type="NCBI Taxonomy" id="694270"/>
    <lineage>
        <taxon>Eukaryota</taxon>
        <taxon>Fungi</taxon>
        <taxon>Dikarya</taxon>
        <taxon>Ascomycota</taxon>
        <taxon>Pezizomycotina</taxon>
        <taxon>Sordariomycetes</taxon>
        <taxon>Hypocreomycetidae</taxon>
        <taxon>Hypocreales</taxon>
        <taxon>Nectriaceae</taxon>
        <taxon>Fusarium</taxon>
    </lineage>
</organism>
<dbReference type="EMBL" id="PXOG01000236">
    <property type="protein sequence ID" value="RGP65316.1"/>
    <property type="molecule type" value="Genomic_DNA"/>
</dbReference>